<dbReference type="RefSeq" id="WP_265424775.1">
    <property type="nucleotide sequence ID" value="NZ_JAPFPW010000007.1"/>
</dbReference>
<dbReference type="EMBL" id="JAPFPW010000007">
    <property type="protein sequence ID" value="MCW7753908.1"/>
    <property type="molecule type" value="Genomic_DNA"/>
</dbReference>
<proteinExistence type="predicted"/>
<evidence type="ECO:0000313" key="1">
    <source>
        <dbReference type="EMBL" id="MCW7753908.1"/>
    </source>
</evidence>
<gene>
    <name evidence="1" type="ORF">OOT00_07915</name>
</gene>
<evidence type="ECO:0000313" key="2">
    <source>
        <dbReference type="Proteomes" id="UP001209681"/>
    </source>
</evidence>
<name>A0ABT3N8Y2_9BACT</name>
<reference evidence="1 2" key="1">
    <citation type="submission" date="2022-11" db="EMBL/GenBank/DDBJ databases">
        <title>Desulfobotulus tamanensis H1 sp. nov. - anaerobic, alkaliphilic, sulphate reducing bacterium isolated from terrestrial mud volcano.</title>
        <authorList>
            <person name="Frolova A."/>
            <person name="Merkel A.Y."/>
            <person name="Slobodkin A.I."/>
        </authorList>
    </citation>
    <scope>NUCLEOTIDE SEQUENCE [LARGE SCALE GENOMIC DNA]</scope>
    <source>
        <strain evidence="1 2">H1</strain>
    </source>
</reference>
<keyword evidence="2" id="KW-1185">Reference proteome</keyword>
<sequence>MESSGDDQKKVYAGMCGMLSGFRAERALIRPGHDALKMVEKETDHDPK</sequence>
<organism evidence="1 2">
    <name type="scientific">Desulfobotulus pelophilus</name>
    <dbReference type="NCBI Taxonomy" id="2823377"/>
    <lineage>
        <taxon>Bacteria</taxon>
        <taxon>Pseudomonadati</taxon>
        <taxon>Thermodesulfobacteriota</taxon>
        <taxon>Desulfobacteria</taxon>
        <taxon>Desulfobacterales</taxon>
        <taxon>Desulfobacteraceae</taxon>
        <taxon>Desulfobotulus</taxon>
    </lineage>
</organism>
<accession>A0ABT3N8Y2</accession>
<protein>
    <submittedName>
        <fullName evidence="1">Uncharacterized protein</fullName>
    </submittedName>
</protein>
<dbReference type="Proteomes" id="UP001209681">
    <property type="component" value="Unassembled WGS sequence"/>
</dbReference>
<comment type="caution">
    <text evidence="1">The sequence shown here is derived from an EMBL/GenBank/DDBJ whole genome shotgun (WGS) entry which is preliminary data.</text>
</comment>